<proteinExistence type="predicted"/>
<protein>
    <recommendedName>
        <fullName evidence="3">Tetratricopeptide repeat protein</fullName>
    </recommendedName>
</protein>
<organism evidence="2">
    <name type="scientific">Roseihalotalea indica</name>
    <dbReference type="NCBI Taxonomy" id="2867963"/>
    <lineage>
        <taxon>Bacteria</taxon>
        <taxon>Pseudomonadati</taxon>
        <taxon>Bacteroidota</taxon>
        <taxon>Cytophagia</taxon>
        <taxon>Cytophagales</taxon>
        <taxon>Catalimonadaceae</taxon>
        <taxon>Roseihalotalea</taxon>
    </lineage>
</organism>
<dbReference type="InterPro" id="IPR011990">
    <property type="entry name" value="TPR-like_helical_dom_sf"/>
</dbReference>
<feature type="repeat" description="TPR" evidence="1">
    <location>
        <begin position="283"/>
        <end position="316"/>
    </location>
</feature>
<evidence type="ECO:0000313" key="2">
    <source>
        <dbReference type="EMBL" id="WKN37798.1"/>
    </source>
</evidence>
<dbReference type="SUPFAM" id="SSF48452">
    <property type="entry name" value="TPR-like"/>
    <property type="match status" value="1"/>
</dbReference>
<name>A0AA49GP23_9BACT</name>
<reference evidence="2" key="1">
    <citation type="journal article" date="2023" name="Comput. Struct. Biotechnol. J.">
        <title>Discovery of a novel marine Bacteroidetes with a rich repertoire of carbohydrate-active enzymes.</title>
        <authorList>
            <person name="Chen B."/>
            <person name="Liu G."/>
            <person name="Chen Q."/>
            <person name="Wang H."/>
            <person name="Liu L."/>
            <person name="Tang K."/>
        </authorList>
    </citation>
    <scope>NUCLEOTIDE SEQUENCE</scope>
    <source>
        <strain evidence="2">TK19036</strain>
    </source>
</reference>
<reference evidence="2" key="2">
    <citation type="journal article" date="2024" name="Antonie Van Leeuwenhoek">
        <title>Roseihalotalea indica gen. nov., sp. nov., a halophilic Bacteroidetes from mesopelagic Southwest Indian Ocean with higher carbohydrate metabolic potential.</title>
        <authorList>
            <person name="Chen B."/>
            <person name="Zhang M."/>
            <person name="Lin D."/>
            <person name="Ye J."/>
            <person name="Tang K."/>
        </authorList>
    </citation>
    <scope>NUCLEOTIDE SEQUENCE</scope>
    <source>
        <strain evidence="2">TK19036</strain>
    </source>
</reference>
<dbReference type="SMART" id="SM00028">
    <property type="entry name" value="TPR"/>
    <property type="match status" value="2"/>
</dbReference>
<dbReference type="Gene3D" id="1.25.40.10">
    <property type="entry name" value="Tetratricopeptide repeat domain"/>
    <property type="match status" value="1"/>
</dbReference>
<evidence type="ECO:0000256" key="1">
    <source>
        <dbReference type="PROSITE-ProRule" id="PRU00339"/>
    </source>
</evidence>
<dbReference type="AlphaFoldDB" id="A0AA49GP23"/>
<evidence type="ECO:0008006" key="3">
    <source>
        <dbReference type="Google" id="ProtNLM"/>
    </source>
</evidence>
<dbReference type="PROSITE" id="PS50005">
    <property type="entry name" value="TPR"/>
    <property type="match status" value="1"/>
</dbReference>
<sequence>MKYRAYPIAFWSVLFVLMATTGLKAQNGWNWPEDKSTAQEKVVLYTDAKKQKDYAAAVQPITWLHENAPDLNPSIYIDGADIYEELALKESDEAKKKEYVENALEMYDLRLKYFGGNGKDGDILNRKANAAYKLLYKDASEYDRLMSIFQETMDKSNDVLVYYNVTPFMAVIKTQYEKGKINDEQVLEMYERLSQMIEKQSASGKYAAKYVEAGEKMDSIFAGFFTMSCDQISQKLVPKLQQNPDDVDLAKRIISLSLSSSCTDQDFFMTAAETLFDNGEEDPGLAKALGTRAMASEDYEKAKEWYQKALEISSNDQQKADITMDLGTIALKEGDKSTARKHFLEAAKMDSELSEKAYTQVGNMYMQSYDQCKGGEDVVKDRAVFLAAYEMYRQAGNTASMANAKEQFPSKEEVFTYNKEVGGQVQVGCWIGQSVTIQTRD</sequence>
<keyword evidence="1" id="KW-0802">TPR repeat</keyword>
<dbReference type="EMBL" id="CP120682">
    <property type="protein sequence ID" value="WKN37798.1"/>
    <property type="molecule type" value="Genomic_DNA"/>
</dbReference>
<gene>
    <name evidence="2" type="ORF">K4G66_03630</name>
</gene>
<accession>A0AA49GP23</accession>
<dbReference type="InterPro" id="IPR019734">
    <property type="entry name" value="TPR_rpt"/>
</dbReference>